<dbReference type="EMBL" id="CP104003">
    <property type="protein sequence ID" value="UWM54681.1"/>
    <property type="molecule type" value="Genomic_DNA"/>
</dbReference>
<evidence type="ECO:0000313" key="4">
    <source>
        <dbReference type="Proteomes" id="UP001057580"/>
    </source>
</evidence>
<gene>
    <name evidence="3" type="ORF">N0B31_00005</name>
</gene>
<proteinExistence type="predicted"/>
<dbReference type="Proteomes" id="UP001057580">
    <property type="component" value="Chromosome"/>
</dbReference>
<dbReference type="Pfam" id="PF00582">
    <property type="entry name" value="Usp"/>
    <property type="match status" value="1"/>
</dbReference>
<keyword evidence="4" id="KW-1185">Reference proteome</keyword>
<accession>A0A9E7R2Q3</accession>
<evidence type="ECO:0000259" key="2">
    <source>
        <dbReference type="Pfam" id="PF00582"/>
    </source>
</evidence>
<protein>
    <submittedName>
        <fullName evidence="3">Universal stress protein</fullName>
    </submittedName>
</protein>
<dbReference type="KEGG" id="ssai:N0B31_00005"/>
<dbReference type="GeneID" id="74940757"/>
<reference evidence="3" key="1">
    <citation type="submission" date="2022-09" db="EMBL/GenBank/DDBJ databases">
        <title>Diverse halophilic archaea isolated from saline environments.</title>
        <authorList>
            <person name="Cui H.-L."/>
        </authorList>
    </citation>
    <scope>NUCLEOTIDE SEQUENCE</scope>
    <source>
        <strain evidence="3">ZS-35-S2</strain>
    </source>
</reference>
<dbReference type="InterPro" id="IPR014729">
    <property type="entry name" value="Rossmann-like_a/b/a_fold"/>
</dbReference>
<feature type="domain" description="UspA" evidence="2">
    <location>
        <begin position="20"/>
        <end position="71"/>
    </location>
</feature>
<feature type="region of interest" description="Disordered" evidence="1">
    <location>
        <begin position="1"/>
        <end position="22"/>
    </location>
</feature>
<name>A0A9E7R2Q3_9EURY</name>
<dbReference type="InterPro" id="IPR006016">
    <property type="entry name" value="UspA"/>
</dbReference>
<evidence type="ECO:0000313" key="3">
    <source>
        <dbReference type="EMBL" id="UWM54681.1"/>
    </source>
</evidence>
<feature type="compositionally biased region" description="Basic residues" evidence="1">
    <location>
        <begin position="10"/>
        <end position="19"/>
    </location>
</feature>
<evidence type="ECO:0000256" key="1">
    <source>
        <dbReference type="SAM" id="MobiDB-lite"/>
    </source>
</evidence>
<organism evidence="3 4">
    <name type="scientific">Salinirubellus salinus</name>
    <dbReference type="NCBI Taxonomy" id="1364945"/>
    <lineage>
        <taxon>Archaea</taxon>
        <taxon>Methanobacteriati</taxon>
        <taxon>Methanobacteriota</taxon>
        <taxon>Stenosarchaea group</taxon>
        <taxon>Halobacteria</taxon>
        <taxon>Halobacteriales</taxon>
        <taxon>Natronomonadaceae</taxon>
        <taxon>Salinirubellus</taxon>
    </lineage>
</organism>
<dbReference type="RefSeq" id="WP_260593705.1">
    <property type="nucleotide sequence ID" value="NZ_CP104003.1"/>
</dbReference>
<dbReference type="SUPFAM" id="SSF52402">
    <property type="entry name" value="Adenine nucleotide alpha hydrolases-like"/>
    <property type="match status" value="1"/>
</dbReference>
<dbReference type="AlphaFoldDB" id="A0A9E7R2Q3"/>
<sequence length="78" mass="8343">MYRDGPGVGRRGRRHRGGRTCHGVPPDEILAYADRIDASVIVVGEHGEHAEHFGGVGRAVADRADREVVVVSAAENEA</sequence>
<dbReference type="Gene3D" id="3.40.50.620">
    <property type="entry name" value="HUPs"/>
    <property type="match status" value="1"/>
</dbReference>